<dbReference type="Proteomes" id="UP001529510">
    <property type="component" value="Unassembled WGS sequence"/>
</dbReference>
<reference evidence="1 2" key="1">
    <citation type="submission" date="2024-05" db="EMBL/GenBank/DDBJ databases">
        <title>Genome sequencing and assembly of Indian major carp, Cirrhinus mrigala (Hamilton, 1822).</title>
        <authorList>
            <person name="Mohindra V."/>
            <person name="Chowdhury L.M."/>
            <person name="Lal K."/>
            <person name="Jena J.K."/>
        </authorList>
    </citation>
    <scope>NUCLEOTIDE SEQUENCE [LARGE SCALE GENOMIC DNA]</scope>
    <source>
        <strain evidence="1">CM1030</strain>
        <tissue evidence="1">Blood</tissue>
    </source>
</reference>
<name>A0ABD0NXZ2_CIRMR</name>
<organism evidence="1 2">
    <name type="scientific">Cirrhinus mrigala</name>
    <name type="common">Mrigala</name>
    <dbReference type="NCBI Taxonomy" id="683832"/>
    <lineage>
        <taxon>Eukaryota</taxon>
        <taxon>Metazoa</taxon>
        <taxon>Chordata</taxon>
        <taxon>Craniata</taxon>
        <taxon>Vertebrata</taxon>
        <taxon>Euteleostomi</taxon>
        <taxon>Actinopterygii</taxon>
        <taxon>Neopterygii</taxon>
        <taxon>Teleostei</taxon>
        <taxon>Ostariophysi</taxon>
        <taxon>Cypriniformes</taxon>
        <taxon>Cyprinidae</taxon>
        <taxon>Labeoninae</taxon>
        <taxon>Labeonini</taxon>
        <taxon>Cirrhinus</taxon>
    </lineage>
</organism>
<evidence type="ECO:0000313" key="1">
    <source>
        <dbReference type="EMBL" id="KAL0166644.1"/>
    </source>
</evidence>
<feature type="non-terminal residue" evidence="1">
    <location>
        <position position="1"/>
    </location>
</feature>
<dbReference type="EMBL" id="JAMKFB020000019">
    <property type="protein sequence ID" value="KAL0166644.1"/>
    <property type="molecule type" value="Genomic_DNA"/>
</dbReference>
<proteinExistence type="predicted"/>
<sequence length="53" mass="5873">FSSPQSSILPYASAPSQTGVRRKIYGAITPTCISTWCETIKEEWKKPSTTLKP</sequence>
<protein>
    <submittedName>
        <fullName evidence="1">Uncharacterized protein</fullName>
    </submittedName>
</protein>
<gene>
    <name evidence="1" type="ORF">M9458_038488</name>
</gene>
<dbReference type="AlphaFoldDB" id="A0ABD0NXZ2"/>
<feature type="non-terminal residue" evidence="1">
    <location>
        <position position="53"/>
    </location>
</feature>
<comment type="caution">
    <text evidence="1">The sequence shown here is derived from an EMBL/GenBank/DDBJ whole genome shotgun (WGS) entry which is preliminary data.</text>
</comment>
<evidence type="ECO:0000313" key="2">
    <source>
        <dbReference type="Proteomes" id="UP001529510"/>
    </source>
</evidence>
<keyword evidence="2" id="KW-1185">Reference proteome</keyword>
<accession>A0ABD0NXZ2</accession>